<accession>A0AA88GLE5</accession>
<dbReference type="AlphaFoldDB" id="A0AA88GLE5"/>
<dbReference type="RefSeq" id="XP_044548778.1">
    <property type="nucleotide sequence ID" value="XM_044694075.1"/>
</dbReference>
<dbReference type="GeneID" id="68096891"/>
<evidence type="ECO:0000313" key="2">
    <source>
        <dbReference type="EMBL" id="KAG2383099.1"/>
    </source>
</evidence>
<dbReference type="Proteomes" id="UP000816034">
    <property type="component" value="Unassembled WGS sequence"/>
</dbReference>
<organism evidence="2 3">
    <name type="scientific">Naegleria lovaniensis</name>
    <name type="common">Amoeba</name>
    <dbReference type="NCBI Taxonomy" id="51637"/>
    <lineage>
        <taxon>Eukaryota</taxon>
        <taxon>Discoba</taxon>
        <taxon>Heterolobosea</taxon>
        <taxon>Tetramitia</taxon>
        <taxon>Eutetramitia</taxon>
        <taxon>Vahlkampfiidae</taxon>
        <taxon>Naegleria</taxon>
    </lineage>
</organism>
<evidence type="ECO:0000256" key="1">
    <source>
        <dbReference type="SAM" id="MobiDB-lite"/>
    </source>
</evidence>
<feature type="compositionally biased region" description="Low complexity" evidence="1">
    <location>
        <begin position="1"/>
        <end position="17"/>
    </location>
</feature>
<evidence type="ECO:0000313" key="3">
    <source>
        <dbReference type="Proteomes" id="UP000816034"/>
    </source>
</evidence>
<keyword evidence="3" id="KW-1185">Reference proteome</keyword>
<protein>
    <submittedName>
        <fullName evidence="2">Uncharacterized protein</fullName>
    </submittedName>
</protein>
<gene>
    <name evidence="2" type="ORF">C9374_004436</name>
</gene>
<comment type="caution">
    <text evidence="2">The sequence shown here is derived from an EMBL/GenBank/DDBJ whole genome shotgun (WGS) entry which is preliminary data.</text>
</comment>
<sequence>MIVPSSSSEDSPTSSYSNNHNKRNKLSPHSHLTEFIRDNIMQYLLFHLQSSHSKTHMSNNSYSENQCIIPVGLLFDYIAQQAQRLYFNMYEYIRELALIPTSHNRERILSSYVSTANNNNRMQELSLACNEFEKLVIEQVHFLMDQVQLIQCAPSPSSFNHTTTTVIPMMRKYESILPSNFGSIKLVGSASSSGMVGLRSSTSIVDDSSLIKSENGLFSLQSPFPSTINSGYCDMTANISHNNFDISSLLNERFKFSPTLSSFLKH</sequence>
<dbReference type="EMBL" id="PYSW02000021">
    <property type="protein sequence ID" value="KAG2383099.1"/>
    <property type="molecule type" value="Genomic_DNA"/>
</dbReference>
<proteinExistence type="predicted"/>
<reference evidence="2 3" key="1">
    <citation type="journal article" date="2018" name="BMC Genomics">
        <title>The genome of Naegleria lovaniensis, the basis for a comparative approach to unravel pathogenicity factors of the human pathogenic amoeba N. fowleri.</title>
        <authorList>
            <person name="Liechti N."/>
            <person name="Schurch N."/>
            <person name="Bruggmann R."/>
            <person name="Wittwer M."/>
        </authorList>
    </citation>
    <scope>NUCLEOTIDE SEQUENCE [LARGE SCALE GENOMIC DNA]</scope>
    <source>
        <strain evidence="2 3">ATCC 30569</strain>
    </source>
</reference>
<feature type="region of interest" description="Disordered" evidence="1">
    <location>
        <begin position="1"/>
        <end position="26"/>
    </location>
</feature>
<name>A0AA88GLE5_NAELO</name>